<dbReference type="RefSeq" id="WP_091694937.1">
    <property type="nucleotide sequence ID" value="NZ_FPBF01000004.1"/>
</dbReference>
<organism evidence="2 3">
    <name type="scientific">Algoriphagus locisalis</name>
    <dbReference type="NCBI Taxonomy" id="305507"/>
    <lineage>
        <taxon>Bacteria</taxon>
        <taxon>Pseudomonadati</taxon>
        <taxon>Bacteroidota</taxon>
        <taxon>Cytophagia</taxon>
        <taxon>Cytophagales</taxon>
        <taxon>Cyclobacteriaceae</taxon>
        <taxon>Algoriphagus</taxon>
    </lineage>
</organism>
<evidence type="ECO:0000313" key="2">
    <source>
        <dbReference type="EMBL" id="SFT97122.1"/>
    </source>
</evidence>
<evidence type="ECO:0000259" key="1">
    <source>
        <dbReference type="Pfam" id="PF22480"/>
    </source>
</evidence>
<accession>A0A1I7CCH9</accession>
<keyword evidence="3" id="KW-1185">Reference proteome</keyword>
<sequence>MVYSREITRQESGLLNILVEKAGMALPIDWESQLLVMPMKDDGMGGLLLFPNGEIIEGREFGSQVSEYQYTDCDGVEVIVSLNIDKEGKLFELDVWKTDFSPLRCFPELE</sequence>
<proteinExistence type="predicted"/>
<gene>
    <name evidence="2" type="ORF">SAMN04489724_3063</name>
</gene>
<dbReference type="OrthoDB" id="1050330at2"/>
<reference evidence="3" key="1">
    <citation type="submission" date="2016-10" db="EMBL/GenBank/DDBJ databases">
        <authorList>
            <person name="Varghese N."/>
            <person name="Submissions S."/>
        </authorList>
    </citation>
    <scope>NUCLEOTIDE SEQUENCE [LARGE SCALE GENOMIC DNA]</scope>
    <source>
        <strain evidence="3">DSM 23445</strain>
    </source>
</reference>
<dbReference type="STRING" id="305507.SAMN04489724_3063"/>
<protein>
    <recommendedName>
        <fullName evidence="1">DUF6984 domain-containing protein</fullName>
    </recommendedName>
</protein>
<feature type="domain" description="DUF6984" evidence="1">
    <location>
        <begin position="5"/>
        <end position="107"/>
    </location>
</feature>
<evidence type="ECO:0000313" key="3">
    <source>
        <dbReference type="Proteomes" id="UP000199673"/>
    </source>
</evidence>
<dbReference type="EMBL" id="FPBF01000004">
    <property type="protein sequence ID" value="SFT97122.1"/>
    <property type="molecule type" value="Genomic_DNA"/>
</dbReference>
<dbReference type="Proteomes" id="UP000199673">
    <property type="component" value="Unassembled WGS sequence"/>
</dbReference>
<dbReference type="AlphaFoldDB" id="A0A1I7CCH9"/>
<name>A0A1I7CCH9_9BACT</name>
<dbReference type="Pfam" id="PF22480">
    <property type="entry name" value="DUF6984"/>
    <property type="match status" value="1"/>
</dbReference>
<dbReference type="InterPro" id="IPR054253">
    <property type="entry name" value="DUF6984"/>
</dbReference>